<reference evidence="3 5" key="3">
    <citation type="journal article" date="2024" name="Syst. Appl. Microbiol.">
        <title>Helicobacter cappadocius sp. nov., from lizards: The first psychrotrophic Helicobacter species.</title>
        <authorList>
            <person name="Aydin F."/>
            <person name="Tarhane S."/>
            <person name="Karakaya E."/>
            <person name="Abay S."/>
            <person name="Kayman T."/>
            <person name="Guran O."/>
            <person name="Bozkurt E."/>
            <person name="Uzum N."/>
            <person name="Avci A."/>
            <person name="Olgun K."/>
            <person name="Jablonski D."/>
            <person name="Guran C."/>
            <person name="Burcin Saticioglu I."/>
        </authorList>
    </citation>
    <scope>NUCLEOTIDE SEQUENCE [LARGE SCALE GENOMIC DNA]</scope>
    <source>
        <strain evidence="3">Faydin-H75</strain>
        <strain evidence="5">faydin-H76</strain>
    </source>
</reference>
<name>A0AA90PK02_9HELI</name>
<comment type="caution">
    <text evidence="4">The sequence shown here is derived from an EMBL/GenBank/DDBJ whole genome shotgun (WGS) entry which is preliminary data.</text>
</comment>
<organism evidence="4 5">
    <name type="scientific">Helicobacter cappadocius</name>
    <dbReference type="NCBI Taxonomy" id="3063998"/>
    <lineage>
        <taxon>Bacteria</taxon>
        <taxon>Pseudomonadati</taxon>
        <taxon>Campylobacterota</taxon>
        <taxon>Epsilonproteobacteria</taxon>
        <taxon>Campylobacterales</taxon>
        <taxon>Helicobacteraceae</taxon>
        <taxon>Helicobacter</taxon>
    </lineage>
</organism>
<accession>A0AA90PK02</accession>
<feature type="compositionally biased region" description="Basic and acidic residues" evidence="1">
    <location>
        <begin position="61"/>
        <end position="72"/>
    </location>
</feature>
<feature type="chain" id="PRO_5041679433" description="AMIN domain-containing protein" evidence="2">
    <location>
        <begin position="19"/>
        <end position="330"/>
    </location>
</feature>
<feature type="compositionally biased region" description="Low complexity" evidence="1">
    <location>
        <begin position="131"/>
        <end position="143"/>
    </location>
</feature>
<dbReference type="EMBL" id="JAUYZK010000013">
    <property type="protein sequence ID" value="MDP2539657.1"/>
    <property type="molecule type" value="Genomic_DNA"/>
</dbReference>
<dbReference type="AlphaFoldDB" id="A0AA90PK02"/>
<evidence type="ECO:0000313" key="3">
    <source>
        <dbReference type="EMBL" id="MDO7253729.1"/>
    </source>
</evidence>
<evidence type="ECO:0000256" key="1">
    <source>
        <dbReference type="SAM" id="MobiDB-lite"/>
    </source>
</evidence>
<keyword evidence="2" id="KW-0732">Signal</keyword>
<feature type="compositionally biased region" description="Polar residues" evidence="1">
    <location>
        <begin position="46"/>
        <end position="60"/>
    </location>
</feature>
<feature type="compositionally biased region" description="Polar residues" evidence="1">
    <location>
        <begin position="102"/>
        <end position="117"/>
    </location>
</feature>
<dbReference type="EMBL" id="JAUPEV010000013">
    <property type="protein sequence ID" value="MDO7253729.1"/>
    <property type="molecule type" value="Genomic_DNA"/>
</dbReference>
<feature type="region of interest" description="Disordered" evidence="1">
    <location>
        <begin position="42"/>
        <end position="168"/>
    </location>
</feature>
<dbReference type="Proteomes" id="UP001240777">
    <property type="component" value="Unassembled WGS sequence"/>
</dbReference>
<evidence type="ECO:0000313" key="5">
    <source>
        <dbReference type="Proteomes" id="UP001177258"/>
    </source>
</evidence>
<reference evidence="3" key="2">
    <citation type="submission" date="2023-07" db="EMBL/GenBank/DDBJ databases">
        <authorList>
            <person name="Aydin F."/>
            <person name="Tarhane S."/>
            <person name="Saticioglu I.B."/>
            <person name="Karakaya E."/>
            <person name="Abay S."/>
            <person name="Guran O."/>
            <person name="Bozkurt E."/>
            <person name="Uzum N."/>
            <person name="Olgun K."/>
            <person name="Jablonski D."/>
        </authorList>
    </citation>
    <scope>NUCLEOTIDE SEQUENCE</scope>
    <source>
        <strain evidence="3">Faydin-H75</strain>
    </source>
</reference>
<sequence>MKKILLCIFLGVMLISYAQEIQNNTDNPLPNQKENIDFSIKESNMKDTSTQNIPDASNMQDSDKPSMPHQEESPSSATLAPEVSEKNWRSLGEENKNDSSNEIKSTQKNNITDTNQAIKEPQPKNQDIPAKENNPPAKQNNPAKEIKKSSSIKTDRTQKEPLLKEKPQKTKKITFIQEEFYNPKKNEISVSKAHAKLFLEIHSDELQKFMEGIVYNTKQQVQTFALEDSYTQITNVNGKIQEYKYAQKSIDRYSAIAPHQKYPLKKISKKQYQIMIKKIPVFFDAKGCKIVIKKELTGSLNQTKEIIINLDTKRELRNNTHFDLFLECPQ</sequence>
<reference evidence="4 6" key="1">
    <citation type="submission" date="2023-07" db="EMBL/GenBank/DDBJ databases">
        <title>Unpublished Manusciprt.</title>
        <authorList>
            <person name="Aydin F."/>
            <person name="Tarhane S."/>
            <person name="Saticioglu I.B."/>
            <person name="Karakaya E."/>
            <person name="Abay S."/>
            <person name="Guran O."/>
            <person name="Bozkurt E."/>
            <person name="Uzum N."/>
            <person name="Olgun K."/>
            <person name="Jablonski D."/>
        </authorList>
    </citation>
    <scope>NUCLEOTIDE SEQUENCE</scope>
    <source>
        <strain evidence="6">faydin-H75</strain>
        <strain evidence="4">Faydin-H76</strain>
    </source>
</reference>
<proteinExistence type="predicted"/>
<gene>
    <name evidence="3" type="ORF">Q5I04_07380</name>
    <name evidence="4" type="ORF">Q5I06_07710</name>
</gene>
<evidence type="ECO:0000313" key="4">
    <source>
        <dbReference type="EMBL" id="MDP2539657.1"/>
    </source>
</evidence>
<keyword evidence="6" id="KW-1185">Reference proteome</keyword>
<dbReference type="RefSeq" id="WP_305517570.1">
    <property type="nucleotide sequence ID" value="NZ_JAUPEV010000013.1"/>
</dbReference>
<feature type="signal peptide" evidence="2">
    <location>
        <begin position="1"/>
        <end position="18"/>
    </location>
</feature>
<feature type="compositionally biased region" description="Basic and acidic residues" evidence="1">
    <location>
        <begin position="83"/>
        <end position="101"/>
    </location>
</feature>
<dbReference type="Proteomes" id="UP001177258">
    <property type="component" value="Unassembled WGS sequence"/>
</dbReference>
<feature type="compositionally biased region" description="Basic and acidic residues" evidence="1">
    <location>
        <begin position="144"/>
        <end position="168"/>
    </location>
</feature>
<protein>
    <recommendedName>
        <fullName evidence="7">AMIN domain-containing protein</fullName>
    </recommendedName>
</protein>
<evidence type="ECO:0000313" key="6">
    <source>
        <dbReference type="Proteomes" id="UP001240777"/>
    </source>
</evidence>
<evidence type="ECO:0008006" key="7">
    <source>
        <dbReference type="Google" id="ProtNLM"/>
    </source>
</evidence>
<evidence type="ECO:0000256" key="2">
    <source>
        <dbReference type="SAM" id="SignalP"/>
    </source>
</evidence>